<dbReference type="GO" id="GO:0006366">
    <property type="term" value="P:transcription by RNA polymerase II"/>
    <property type="evidence" value="ECO:0007669"/>
    <property type="project" value="InterPro"/>
</dbReference>
<dbReference type="KEGG" id="dpa:109539601"/>
<organism evidence="9 10">
    <name type="scientific">Dendroctonus ponderosae</name>
    <name type="common">Mountain pine beetle</name>
    <dbReference type="NCBI Taxonomy" id="77166"/>
    <lineage>
        <taxon>Eukaryota</taxon>
        <taxon>Metazoa</taxon>
        <taxon>Ecdysozoa</taxon>
        <taxon>Arthropoda</taxon>
        <taxon>Hexapoda</taxon>
        <taxon>Insecta</taxon>
        <taxon>Pterygota</taxon>
        <taxon>Neoptera</taxon>
        <taxon>Endopterygota</taxon>
        <taxon>Coleoptera</taxon>
        <taxon>Polyphaga</taxon>
        <taxon>Cucujiformia</taxon>
        <taxon>Curculionidae</taxon>
        <taxon>Scolytinae</taxon>
        <taxon>Dendroctonus</taxon>
    </lineage>
</organism>
<evidence type="ECO:0000256" key="2">
    <source>
        <dbReference type="ARBA" id="ARBA00009953"/>
    </source>
</evidence>
<dbReference type="InterPro" id="IPR039913">
    <property type="entry name" value="RPAP1/Rba50"/>
</dbReference>
<feature type="compositionally biased region" description="Low complexity" evidence="5">
    <location>
        <begin position="286"/>
        <end position="298"/>
    </location>
</feature>
<evidence type="ECO:0000256" key="3">
    <source>
        <dbReference type="ARBA" id="ARBA00023163"/>
    </source>
</evidence>
<evidence type="ECO:0000313" key="10">
    <source>
        <dbReference type="Proteomes" id="UP000019118"/>
    </source>
</evidence>
<evidence type="ECO:0000256" key="4">
    <source>
        <dbReference type="ARBA" id="ARBA00023242"/>
    </source>
</evidence>
<dbReference type="InterPro" id="IPR013929">
    <property type="entry name" value="RPAP1_C"/>
</dbReference>
<dbReference type="Proteomes" id="UP000019118">
    <property type="component" value="Unassembled WGS sequence"/>
</dbReference>
<feature type="region of interest" description="Disordered" evidence="5">
    <location>
        <begin position="353"/>
        <end position="379"/>
    </location>
</feature>
<dbReference type="GeneID" id="109539601"/>
<dbReference type="EnsemblMetazoa" id="XM_019907452.1">
    <property type="protein sequence ID" value="XP_019763011.1"/>
    <property type="gene ID" value="LOC109539601"/>
</dbReference>
<reference evidence="9" key="2">
    <citation type="submission" date="2024-08" db="UniProtKB">
        <authorList>
            <consortium name="EnsemblMetazoa"/>
        </authorList>
    </citation>
    <scope>IDENTIFICATION</scope>
</reference>
<sequence>MEATTMASLKRPNTNEDDEEILRQQAEFLKNRAANKVFPAAKLIKANKENGISTTQQMRGLVEPVEDNNSNIRDRIENTFEDIPTNFPLRPILERKQGSSTDISRLTFHSGGFPKVFKRDPSINPKSGCIFGAHMELLEKATAQLPMDTMQLQIGEKQLDGSVTMSTSSATKENGISTTQQMRGPVETVEDKNSNIRDRIENTFEDIPSNFPLRPISAKHGISTDISRLKFDSGGFPKASKRDPSINPKSGSIFAQHTKLLKKATDQVPMDTMQLQIRENKLDGSVTVSTSSSTKVSTAAERSTVLSSSDRQQIHSQNLETLHSMSAEEILAEKEKLLASLDPAIVQFLRAQSSKPNTESETRNKTIKEQNEAAEEMSVDQLDVPKEILSRPDAAGWLNFNEFEANKLAWMQNMPITSLKKTEGFEARFDFEGYLLPHGAAQITETNRHLFHHGDEPERPGYSLQELLLLSRSNIIQQRIIALNTLGNVLSLDQTGMYDQVIDIPIEQVFFVLRVCLDDNTPSVLTAAVKALRNLVYFQIDETCLDNMWSFGVGIIQPTLAVDETKEDDNTVNDQQLAEINLIKCLARTEILSRIRYIINSVKPQTETIIYCIEILTRLARDSEFIVNKMIQTEVLLSSLVKYFLPPTKSMGISQEGPGYNMPLPQMVKLITVLSTRSRTLAQHLLNKHNLLNIVVAYLYDDYFAQNVAGMRLQVECFHYWTVLIHYGLASDSIRQNEPFLMKCLDYHFQHTDNASATTLIRQSHLGALLILLAKIAEKGIDLFPDLSRKCFAKWISQWQHFDQYKCSRSQISSAILYYAAARSRYGTSIHNVELLETILDSTGFNAATANVINGSLLLNNYETHKTTANLKSLEAATWFSMDHIVPVMQTNSCIPFLYALSMCILSDKSSAKLKTKFLNDPKVKEYTNALKSAKCYFNMGNWFTRCESLLIMNLLKIAQIVQDRVDPSLYYDIAVKCLCVFSSEQKPDMMYLLENIVFCPRFYSVEVAMANIRLSERNEDMDRAWKHLDDIKKVYSDVLGLTHNTTAFDSTLTLDMSIGNVIPIDWIYTPLVWFYSTQQKKAKNKATDESKDLFIIVNCLRWIFIYETHFESLAKSISPTEKYVRLACLFLGSDNLFLNDEVQRLLTRTYQFLIKAEDKLNFEQDIAGLGNFNDFFVQLLEQYQAVSYGNKVFANVLLLPLVKRHNVKYRKTLWSEYMGVVETFSVLKDEVWIKAEDLIYPVDTDVSLYRCYLKALATRAVRDNSIMFHIASANTQQSRARN</sequence>
<dbReference type="InterPro" id="IPR013930">
    <property type="entry name" value="RPAP1_N"/>
</dbReference>
<evidence type="ECO:0000259" key="8">
    <source>
        <dbReference type="Pfam" id="PF25766"/>
    </source>
</evidence>
<keyword evidence="4" id="KW-0539">Nucleus</keyword>
<dbReference type="InterPro" id="IPR057989">
    <property type="entry name" value="TPR_RPAP1/MINIYO-like"/>
</dbReference>
<evidence type="ECO:0000259" key="6">
    <source>
        <dbReference type="Pfam" id="PF08620"/>
    </source>
</evidence>
<accession>A0AAR5PQD8</accession>
<evidence type="ECO:0000313" key="9">
    <source>
        <dbReference type="EnsemblMetazoa" id="XP_019763011.1"/>
    </source>
</evidence>
<dbReference type="SUPFAM" id="SSF48371">
    <property type="entry name" value="ARM repeat"/>
    <property type="match status" value="1"/>
</dbReference>
<feature type="compositionally biased region" description="Polar residues" evidence="5">
    <location>
        <begin position="300"/>
        <end position="312"/>
    </location>
</feature>
<feature type="domain" description="RPAP1 N-terminal" evidence="7">
    <location>
        <begin position="312"/>
        <end position="353"/>
    </location>
</feature>
<protein>
    <recommendedName>
        <fullName evidence="11">RNA polymerase II-associated protein 1 C-terminal domain-containing protein</fullName>
    </recommendedName>
</protein>
<evidence type="ECO:0000256" key="5">
    <source>
        <dbReference type="SAM" id="MobiDB-lite"/>
    </source>
</evidence>
<feature type="region of interest" description="Disordered" evidence="5">
    <location>
        <begin position="286"/>
        <end position="312"/>
    </location>
</feature>
<dbReference type="InterPro" id="IPR016024">
    <property type="entry name" value="ARM-type_fold"/>
</dbReference>
<evidence type="ECO:0000256" key="1">
    <source>
        <dbReference type="ARBA" id="ARBA00004123"/>
    </source>
</evidence>
<keyword evidence="3" id="KW-0804">Transcription</keyword>
<dbReference type="Pfam" id="PF25766">
    <property type="entry name" value="TPR_RPAP1"/>
    <property type="match status" value="1"/>
</dbReference>
<name>A0AAR5PQD8_DENPD</name>
<keyword evidence="10" id="KW-1185">Reference proteome</keyword>
<dbReference type="PANTHER" id="PTHR21483:SF18">
    <property type="entry name" value="RNA POLYMERASE II-ASSOCIATED PROTEIN 1"/>
    <property type="match status" value="1"/>
</dbReference>
<feature type="compositionally biased region" description="Basic and acidic residues" evidence="5">
    <location>
        <begin position="358"/>
        <end position="371"/>
    </location>
</feature>
<reference evidence="10" key="1">
    <citation type="journal article" date="2013" name="Genome Biol.">
        <title>Draft genome of the mountain pine beetle, Dendroctonus ponderosae Hopkins, a major forest pest.</title>
        <authorList>
            <person name="Keeling C.I."/>
            <person name="Yuen M.M."/>
            <person name="Liao N.Y."/>
            <person name="Docking T.R."/>
            <person name="Chan S.K."/>
            <person name="Taylor G.A."/>
            <person name="Palmquist D.L."/>
            <person name="Jackman S.D."/>
            <person name="Nguyen A."/>
            <person name="Li M."/>
            <person name="Henderson H."/>
            <person name="Janes J.K."/>
            <person name="Zhao Y."/>
            <person name="Pandoh P."/>
            <person name="Moore R."/>
            <person name="Sperling F.A."/>
            <person name="Huber D.P."/>
            <person name="Birol I."/>
            <person name="Jones S.J."/>
            <person name="Bohlmann J."/>
        </authorList>
    </citation>
    <scope>NUCLEOTIDE SEQUENCE</scope>
</reference>
<proteinExistence type="inferred from homology"/>
<comment type="similarity">
    <text evidence="2">Belongs to the RPAP1 family.</text>
</comment>
<evidence type="ECO:0000259" key="7">
    <source>
        <dbReference type="Pfam" id="PF08621"/>
    </source>
</evidence>
<evidence type="ECO:0008006" key="11">
    <source>
        <dbReference type="Google" id="ProtNLM"/>
    </source>
</evidence>
<comment type="subcellular location">
    <subcellularLocation>
        <location evidence="1">Nucleus</location>
    </subcellularLocation>
</comment>
<dbReference type="Pfam" id="PF08621">
    <property type="entry name" value="RPAP1_N"/>
    <property type="match status" value="1"/>
</dbReference>
<feature type="domain" description="RPAP1 C-terminal" evidence="6">
    <location>
        <begin position="426"/>
        <end position="491"/>
    </location>
</feature>
<dbReference type="PANTHER" id="PTHR21483">
    <property type="entry name" value="RNA POLYMERASE II-ASSOCIATED PROTEIN 1"/>
    <property type="match status" value="1"/>
</dbReference>
<dbReference type="Pfam" id="PF08620">
    <property type="entry name" value="RPAP1_C"/>
    <property type="match status" value="1"/>
</dbReference>
<feature type="domain" description="RPAP1/MINIYO-like TPR repeats" evidence="8">
    <location>
        <begin position="1068"/>
        <end position="1279"/>
    </location>
</feature>